<proteinExistence type="inferred from homology"/>
<dbReference type="GO" id="GO:0005737">
    <property type="term" value="C:cytoplasm"/>
    <property type="evidence" value="ECO:0007669"/>
    <property type="project" value="UniProtKB-SubCell"/>
</dbReference>
<dbReference type="Gene3D" id="2.40.30.60">
    <property type="entry name" value="RimM"/>
    <property type="match status" value="1"/>
</dbReference>
<evidence type="ECO:0000259" key="6">
    <source>
        <dbReference type="Pfam" id="PF01782"/>
    </source>
</evidence>
<comment type="subunit">
    <text evidence="5">Binds ribosomal protein uS19.</text>
</comment>
<evidence type="ECO:0000256" key="4">
    <source>
        <dbReference type="ARBA" id="ARBA00023186"/>
    </source>
</evidence>
<dbReference type="InterPro" id="IPR011033">
    <property type="entry name" value="PRC_barrel-like_sf"/>
</dbReference>
<dbReference type="NCBIfam" id="TIGR02273">
    <property type="entry name" value="16S_RimM"/>
    <property type="match status" value="1"/>
</dbReference>
<feature type="domain" description="Ribosome maturation factor RimM PRC barrel" evidence="7">
    <location>
        <begin position="101"/>
        <end position="166"/>
    </location>
</feature>
<dbReference type="AlphaFoldDB" id="A0A9D9N260"/>
<dbReference type="GO" id="GO:0043022">
    <property type="term" value="F:ribosome binding"/>
    <property type="evidence" value="ECO:0007669"/>
    <property type="project" value="InterPro"/>
</dbReference>
<dbReference type="GO" id="GO:0005840">
    <property type="term" value="C:ribosome"/>
    <property type="evidence" value="ECO:0007669"/>
    <property type="project" value="InterPro"/>
</dbReference>
<evidence type="ECO:0000313" key="8">
    <source>
        <dbReference type="EMBL" id="MBO8457430.1"/>
    </source>
</evidence>
<dbReference type="SUPFAM" id="SSF50447">
    <property type="entry name" value="Translation proteins"/>
    <property type="match status" value="1"/>
</dbReference>
<dbReference type="Pfam" id="PF01782">
    <property type="entry name" value="RimM"/>
    <property type="match status" value="1"/>
</dbReference>
<protein>
    <recommendedName>
        <fullName evidence="5">Ribosome maturation factor RimM</fullName>
    </recommendedName>
</protein>
<dbReference type="GO" id="GO:0042274">
    <property type="term" value="P:ribosomal small subunit biogenesis"/>
    <property type="evidence" value="ECO:0007669"/>
    <property type="project" value="UniProtKB-UniRule"/>
</dbReference>
<dbReference type="InterPro" id="IPR056792">
    <property type="entry name" value="PRC_RimM"/>
</dbReference>
<keyword evidence="4 5" id="KW-0143">Chaperone</keyword>
<dbReference type="Proteomes" id="UP000823638">
    <property type="component" value="Unassembled WGS sequence"/>
</dbReference>
<dbReference type="HAMAP" id="MF_00014">
    <property type="entry name" value="Ribosome_mat_RimM"/>
    <property type="match status" value="1"/>
</dbReference>
<organism evidence="8 9">
    <name type="scientific">Candidatus Gallitreponema excrementavium</name>
    <dbReference type="NCBI Taxonomy" id="2840840"/>
    <lineage>
        <taxon>Bacteria</taxon>
        <taxon>Pseudomonadati</taxon>
        <taxon>Spirochaetota</taxon>
        <taxon>Spirochaetia</taxon>
        <taxon>Spirochaetales</taxon>
        <taxon>Candidatus Gallitreponema</taxon>
    </lineage>
</organism>
<feature type="domain" description="RimM N-terminal" evidence="6">
    <location>
        <begin position="7"/>
        <end position="87"/>
    </location>
</feature>
<comment type="function">
    <text evidence="5">An accessory protein needed during the final step in the assembly of 30S ribosomal subunit, possibly for assembly of the head region. Essential for efficient processing of 16S rRNA. May be needed both before and after RbfA during the maturation of 16S rRNA. It has affinity for free ribosomal 30S subunits but not for 70S ribosomes.</text>
</comment>
<dbReference type="GO" id="GO:0006364">
    <property type="term" value="P:rRNA processing"/>
    <property type="evidence" value="ECO:0007669"/>
    <property type="project" value="UniProtKB-UniRule"/>
</dbReference>
<dbReference type="PANTHER" id="PTHR33692:SF1">
    <property type="entry name" value="RIBOSOME MATURATION FACTOR RIMM"/>
    <property type="match status" value="1"/>
</dbReference>
<reference evidence="8" key="1">
    <citation type="submission" date="2020-10" db="EMBL/GenBank/DDBJ databases">
        <authorList>
            <person name="Gilroy R."/>
        </authorList>
    </citation>
    <scope>NUCLEOTIDE SEQUENCE</scope>
    <source>
        <strain evidence="8">10532</strain>
    </source>
</reference>
<dbReference type="Gene3D" id="2.30.30.240">
    <property type="entry name" value="PRC-barrel domain"/>
    <property type="match status" value="1"/>
</dbReference>
<evidence type="ECO:0000313" key="9">
    <source>
        <dbReference type="Proteomes" id="UP000823638"/>
    </source>
</evidence>
<dbReference type="SUPFAM" id="SSF50346">
    <property type="entry name" value="PRC-barrel domain"/>
    <property type="match status" value="1"/>
</dbReference>
<evidence type="ECO:0000256" key="1">
    <source>
        <dbReference type="ARBA" id="ARBA00022490"/>
    </source>
</evidence>
<name>A0A9D9N260_9SPIR</name>
<comment type="domain">
    <text evidence="5">The PRC barrel domain binds ribosomal protein uS19.</text>
</comment>
<dbReference type="Pfam" id="PF24986">
    <property type="entry name" value="PRC_RimM"/>
    <property type="match status" value="1"/>
</dbReference>
<keyword evidence="1 5" id="KW-0963">Cytoplasm</keyword>
<evidence type="ECO:0000256" key="3">
    <source>
        <dbReference type="ARBA" id="ARBA00022552"/>
    </source>
</evidence>
<evidence type="ECO:0000259" key="7">
    <source>
        <dbReference type="Pfam" id="PF24986"/>
    </source>
</evidence>
<reference evidence="8" key="2">
    <citation type="journal article" date="2021" name="PeerJ">
        <title>Extensive microbial diversity within the chicken gut microbiome revealed by metagenomics and culture.</title>
        <authorList>
            <person name="Gilroy R."/>
            <person name="Ravi A."/>
            <person name="Getino M."/>
            <person name="Pursley I."/>
            <person name="Horton D.L."/>
            <person name="Alikhan N.F."/>
            <person name="Baker D."/>
            <person name="Gharbi K."/>
            <person name="Hall N."/>
            <person name="Watson M."/>
            <person name="Adriaenssens E.M."/>
            <person name="Foster-Nyarko E."/>
            <person name="Jarju S."/>
            <person name="Secka A."/>
            <person name="Antonio M."/>
            <person name="Oren A."/>
            <person name="Chaudhuri R.R."/>
            <person name="La Ragione R."/>
            <person name="Hildebrand F."/>
            <person name="Pallen M.J."/>
        </authorList>
    </citation>
    <scope>NUCLEOTIDE SEQUENCE</scope>
    <source>
        <strain evidence="8">10532</strain>
    </source>
</reference>
<comment type="subcellular location">
    <subcellularLocation>
        <location evidence="5">Cytoplasm</location>
    </subcellularLocation>
</comment>
<comment type="similarity">
    <text evidence="5">Belongs to the RimM family.</text>
</comment>
<keyword evidence="2 5" id="KW-0690">Ribosome biogenesis</keyword>
<dbReference type="InterPro" id="IPR009000">
    <property type="entry name" value="Transl_B-barrel_sf"/>
</dbReference>
<dbReference type="InterPro" id="IPR011961">
    <property type="entry name" value="RimM"/>
</dbReference>
<comment type="caution">
    <text evidence="8">The sequence shown here is derived from an EMBL/GenBank/DDBJ whole genome shotgun (WGS) entry which is preliminary data.</text>
</comment>
<evidence type="ECO:0000256" key="5">
    <source>
        <dbReference type="HAMAP-Rule" id="MF_00014"/>
    </source>
</evidence>
<sequence length="168" mass="19016">MMERIIVGYTLSPYGVEGYLKVKSTSGEFEHFKRMGEVLLKKNNSERIFEVEDVQCSQSFLRIKLKGIDSPEEAKKFSSSEILVPREKACPLSENEWYAYDLCQCNLVYGESVVGSVLDVVEGGGGYLLDILLPDGSKVFVPLKDEFIGDIDIPSKTIELKHRWILEK</sequence>
<dbReference type="EMBL" id="JADIMM010000061">
    <property type="protein sequence ID" value="MBO8457430.1"/>
    <property type="molecule type" value="Genomic_DNA"/>
</dbReference>
<gene>
    <name evidence="5 8" type="primary">rimM</name>
    <name evidence="8" type="ORF">IAA81_04285</name>
</gene>
<dbReference type="PANTHER" id="PTHR33692">
    <property type="entry name" value="RIBOSOME MATURATION FACTOR RIMM"/>
    <property type="match status" value="1"/>
</dbReference>
<accession>A0A9D9N260</accession>
<keyword evidence="3 5" id="KW-0698">rRNA processing</keyword>
<dbReference type="InterPro" id="IPR036976">
    <property type="entry name" value="RimM_N_sf"/>
</dbReference>
<evidence type="ECO:0000256" key="2">
    <source>
        <dbReference type="ARBA" id="ARBA00022517"/>
    </source>
</evidence>
<dbReference type="InterPro" id="IPR002676">
    <property type="entry name" value="RimM_N"/>
</dbReference>